<evidence type="ECO:0008006" key="4">
    <source>
        <dbReference type="Google" id="ProtNLM"/>
    </source>
</evidence>
<dbReference type="PANTHER" id="PTHR11439">
    <property type="entry name" value="GAG-POL-RELATED RETROTRANSPOSON"/>
    <property type="match status" value="1"/>
</dbReference>
<dbReference type="EMBL" id="MLFT02000003">
    <property type="protein sequence ID" value="PHT54606.1"/>
    <property type="molecule type" value="Genomic_DNA"/>
</dbReference>
<feature type="compositionally biased region" description="Polar residues" evidence="1">
    <location>
        <begin position="13"/>
        <end position="24"/>
    </location>
</feature>
<gene>
    <name evidence="2" type="ORF">CQW23_09068</name>
</gene>
<keyword evidence="3" id="KW-1185">Reference proteome</keyword>
<dbReference type="AlphaFoldDB" id="A0A2G2XAS5"/>
<feature type="region of interest" description="Disordered" evidence="1">
    <location>
        <begin position="1"/>
        <end position="24"/>
    </location>
</feature>
<evidence type="ECO:0000313" key="2">
    <source>
        <dbReference type="EMBL" id="PHT54606.1"/>
    </source>
</evidence>
<evidence type="ECO:0000313" key="3">
    <source>
        <dbReference type="Proteomes" id="UP000224567"/>
    </source>
</evidence>
<accession>A0A2G2XAS5</accession>
<evidence type="ECO:0000256" key="1">
    <source>
        <dbReference type="SAM" id="MobiDB-lite"/>
    </source>
</evidence>
<proteinExistence type="predicted"/>
<dbReference type="SUPFAM" id="SSF56672">
    <property type="entry name" value="DNA/RNA polymerases"/>
    <property type="match status" value="1"/>
</dbReference>
<dbReference type="Proteomes" id="UP000224567">
    <property type="component" value="Unassembled WGS sequence"/>
</dbReference>
<protein>
    <recommendedName>
        <fullName evidence="4">Mitochondrial protein</fullName>
    </recommendedName>
</protein>
<sequence>MAKPIGTPMATGLQLSQHKSSPFSDPSLYRSLIGALQYITIMRPDMSFTVNKLCQFMYKPMESHFTAMKRFLRYLKATINLGLHLCSASSLPLQAFTYADWTNCLDDRRSTNGYCLFLGRNLVSWRSKKWRVVA</sequence>
<dbReference type="OrthoDB" id="1303529at2759"/>
<reference evidence="3" key="2">
    <citation type="journal article" date="2017" name="J. Anim. Genet.">
        <title>Multiple reference genome sequences of hot pepper reveal the massive evolution of plant disease resistance genes by retroduplication.</title>
        <authorList>
            <person name="Kim S."/>
            <person name="Park J."/>
            <person name="Yeom S.-I."/>
            <person name="Kim Y.-M."/>
            <person name="Seo E."/>
            <person name="Kim K.-T."/>
            <person name="Kim M.-S."/>
            <person name="Lee J.M."/>
            <person name="Cheong K."/>
            <person name="Shin H.-S."/>
            <person name="Kim S.-B."/>
            <person name="Han K."/>
            <person name="Lee J."/>
            <person name="Park M."/>
            <person name="Lee H.-A."/>
            <person name="Lee H.-Y."/>
            <person name="Lee Y."/>
            <person name="Oh S."/>
            <person name="Lee J.H."/>
            <person name="Choi E."/>
            <person name="Choi E."/>
            <person name="Lee S.E."/>
            <person name="Jeon J."/>
            <person name="Kim H."/>
            <person name="Choi G."/>
            <person name="Song H."/>
            <person name="Lee J."/>
            <person name="Lee S.-C."/>
            <person name="Kwon J.-K."/>
            <person name="Lee H.-Y."/>
            <person name="Koo N."/>
            <person name="Hong Y."/>
            <person name="Kim R.W."/>
            <person name="Kang W.-H."/>
            <person name="Huh J.H."/>
            <person name="Kang B.-C."/>
            <person name="Yang T.-J."/>
            <person name="Lee Y.-H."/>
            <person name="Bennetzen J.L."/>
            <person name="Choi D."/>
        </authorList>
    </citation>
    <scope>NUCLEOTIDE SEQUENCE [LARGE SCALE GENOMIC DNA]</scope>
    <source>
        <strain evidence="3">cv. PBC81</strain>
    </source>
</reference>
<reference evidence="2 3" key="1">
    <citation type="journal article" date="2017" name="Genome Biol.">
        <title>New reference genome sequences of hot pepper reveal the massive evolution of plant disease-resistance genes by retroduplication.</title>
        <authorList>
            <person name="Kim S."/>
            <person name="Park J."/>
            <person name="Yeom S.I."/>
            <person name="Kim Y.M."/>
            <person name="Seo E."/>
            <person name="Kim K.T."/>
            <person name="Kim M.S."/>
            <person name="Lee J.M."/>
            <person name="Cheong K."/>
            <person name="Shin H.S."/>
            <person name="Kim S.B."/>
            <person name="Han K."/>
            <person name="Lee J."/>
            <person name="Park M."/>
            <person name="Lee H.A."/>
            <person name="Lee H.Y."/>
            <person name="Lee Y."/>
            <person name="Oh S."/>
            <person name="Lee J.H."/>
            <person name="Choi E."/>
            <person name="Choi E."/>
            <person name="Lee S.E."/>
            <person name="Jeon J."/>
            <person name="Kim H."/>
            <person name="Choi G."/>
            <person name="Song H."/>
            <person name="Lee J."/>
            <person name="Lee S.C."/>
            <person name="Kwon J.K."/>
            <person name="Lee H.Y."/>
            <person name="Koo N."/>
            <person name="Hong Y."/>
            <person name="Kim R.W."/>
            <person name="Kang W.H."/>
            <person name="Huh J.H."/>
            <person name="Kang B.C."/>
            <person name="Yang T.J."/>
            <person name="Lee Y.H."/>
            <person name="Bennetzen J.L."/>
            <person name="Choi D."/>
        </authorList>
    </citation>
    <scope>NUCLEOTIDE SEQUENCE [LARGE SCALE GENOMIC DNA]</scope>
    <source>
        <strain evidence="3">cv. PBC81</strain>
    </source>
</reference>
<dbReference type="InterPro" id="IPR043502">
    <property type="entry name" value="DNA/RNA_pol_sf"/>
</dbReference>
<organism evidence="2 3">
    <name type="scientific">Capsicum baccatum</name>
    <name type="common">Peruvian pepper</name>
    <dbReference type="NCBI Taxonomy" id="33114"/>
    <lineage>
        <taxon>Eukaryota</taxon>
        <taxon>Viridiplantae</taxon>
        <taxon>Streptophyta</taxon>
        <taxon>Embryophyta</taxon>
        <taxon>Tracheophyta</taxon>
        <taxon>Spermatophyta</taxon>
        <taxon>Magnoliopsida</taxon>
        <taxon>eudicotyledons</taxon>
        <taxon>Gunneridae</taxon>
        <taxon>Pentapetalae</taxon>
        <taxon>asterids</taxon>
        <taxon>lamiids</taxon>
        <taxon>Solanales</taxon>
        <taxon>Solanaceae</taxon>
        <taxon>Solanoideae</taxon>
        <taxon>Capsiceae</taxon>
        <taxon>Capsicum</taxon>
    </lineage>
</organism>
<dbReference type="STRING" id="33114.A0A2G2XAS5"/>
<comment type="caution">
    <text evidence="2">The sequence shown here is derived from an EMBL/GenBank/DDBJ whole genome shotgun (WGS) entry which is preliminary data.</text>
</comment>
<dbReference type="PANTHER" id="PTHR11439:SF455">
    <property type="entry name" value="RLK (RECEPTOR-LIKE PROTEIN KINASE) 8, PUTATIVE-RELATED"/>
    <property type="match status" value="1"/>
</dbReference>
<name>A0A2G2XAS5_CAPBA</name>